<dbReference type="EMBL" id="GBRH01202618">
    <property type="protein sequence ID" value="JAD95277.1"/>
    <property type="molecule type" value="Transcribed_RNA"/>
</dbReference>
<organism evidence="2">
    <name type="scientific">Arundo donax</name>
    <name type="common">Giant reed</name>
    <name type="synonym">Donax arundinaceus</name>
    <dbReference type="NCBI Taxonomy" id="35708"/>
    <lineage>
        <taxon>Eukaryota</taxon>
        <taxon>Viridiplantae</taxon>
        <taxon>Streptophyta</taxon>
        <taxon>Embryophyta</taxon>
        <taxon>Tracheophyta</taxon>
        <taxon>Spermatophyta</taxon>
        <taxon>Magnoliopsida</taxon>
        <taxon>Liliopsida</taxon>
        <taxon>Poales</taxon>
        <taxon>Poaceae</taxon>
        <taxon>PACMAD clade</taxon>
        <taxon>Arundinoideae</taxon>
        <taxon>Arundineae</taxon>
        <taxon>Arundo</taxon>
    </lineage>
</organism>
<feature type="compositionally biased region" description="Low complexity" evidence="1">
    <location>
        <begin position="36"/>
        <end position="47"/>
    </location>
</feature>
<accession>A0A0A9EGW1</accession>
<protein>
    <submittedName>
        <fullName evidence="2">Uncharacterized protein</fullName>
    </submittedName>
</protein>
<feature type="compositionally biased region" description="Polar residues" evidence="1">
    <location>
        <begin position="53"/>
        <end position="67"/>
    </location>
</feature>
<feature type="compositionally biased region" description="Polar residues" evidence="1">
    <location>
        <begin position="26"/>
        <end position="35"/>
    </location>
</feature>
<evidence type="ECO:0000256" key="1">
    <source>
        <dbReference type="SAM" id="MobiDB-lite"/>
    </source>
</evidence>
<name>A0A0A9EGW1_ARUDO</name>
<proteinExistence type="predicted"/>
<feature type="region of interest" description="Disordered" evidence="1">
    <location>
        <begin position="1"/>
        <end position="82"/>
    </location>
</feature>
<sequence length="82" mass="8498">MPFTACGLSEPEAMAGSKQSDPRPSATRSRTQSVRSTPPSDPETTSPAHLPVRSSSSTTPKAYTSDLNEGDGFLEAASSGAR</sequence>
<evidence type="ECO:0000313" key="2">
    <source>
        <dbReference type="EMBL" id="JAD95277.1"/>
    </source>
</evidence>
<reference evidence="2" key="2">
    <citation type="journal article" date="2015" name="Data Brief">
        <title>Shoot transcriptome of the giant reed, Arundo donax.</title>
        <authorList>
            <person name="Barrero R.A."/>
            <person name="Guerrero F.D."/>
            <person name="Moolhuijzen P."/>
            <person name="Goolsby J.A."/>
            <person name="Tidwell J."/>
            <person name="Bellgard S.E."/>
            <person name="Bellgard M.I."/>
        </authorList>
    </citation>
    <scope>NUCLEOTIDE SEQUENCE</scope>
    <source>
        <tissue evidence="2">Shoot tissue taken approximately 20 cm above the soil surface</tissue>
    </source>
</reference>
<reference evidence="2" key="1">
    <citation type="submission" date="2014-09" db="EMBL/GenBank/DDBJ databases">
        <authorList>
            <person name="Magalhaes I.L.F."/>
            <person name="Oliveira U."/>
            <person name="Santos F.R."/>
            <person name="Vidigal T.H.D.A."/>
            <person name="Brescovit A.D."/>
            <person name="Santos A.J."/>
        </authorList>
    </citation>
    <scope>NUCLEOTIDE SEQUENCE</scope>
    <source>
        <tissue evidence="2">Shoot tissue taken approximately 20 cm above the soil surface</tissue>
    </source>
</reference>
<dbReference type="AlphaFoldDB" id="A0A0A9EGW1"/>